<dbReference type="Proteomes" id="UP000335636">
    <property type="component" value="Unassembled WGS sequence"/>
</dbReference>
<dbReference type="AlphaFoldDB" id="A0A5E4CCI4"/>
<dbReference type="EMBL" id="CABDUW010001199">
    <property type="protein sequence ID" value="VTJ79548.1"/>
    <property type="molecule type" value="Genomic_DNA"/>
</dbReference>
<protein>
    <submittedName>
        <fullName evidence="1">Uncharacterized protein</fullName>
    </submittedName>
</protein>
<feature type="non-terminal residue" evidence="1">
    <location>
        <position position="66"/>
    </location>
</feature>
<gene>
    <name evidence="1" type="ORF">MONAX_5E026984</name>
</gene>
<accession>A0A5E4CCI4</accession>
<proteinExistence type="predicted"/>
<keyword evidence="2" id="KW-1185">Reference proteome</keyword>
<comment type="caution">
    <text evidence="1">The sequence shown here is derived from an EMBL/GenBank/DDBJ whole genome shotgun (WGS) entry which is preliminary data.</text>
</comment>
<feature type="non-terminal residue" evidence="1">
    <location>
        <position position="1"/>
    </location>
</feature>
<sequence length="66" mass="7651">WVSDGTLQLANIIINKVVSTLVKFNRKIYQGYDGIVMKITRDTGTRSRLLLKAERQDEKLQTWKAK</sequence>
<evidence type="ECO:0000313" key="1">
    <source>
        <dbReference type="EMBL" id="VTJ79548.1"/>
    </source>
</evidence>
<name>A0A5E4CCI4_MARMO</name>
<organism evidence="1 2">
    <name type="scientific">Marmota monax</name>
    <name type="common">Woodchuck</name>
    <dbReference type="NCBI Taxonomy" id="9995"/>
    <lineage>
        <taxon>Eukaryota</taxon>
        <taxon>Metazoa</taxon>
        <taxon>Chordata</taxon>
        <taxon>Craniata</taxon>
        <taxon>Vertebrata</taxon>
        <taxon>Euteleostomi</taxon>
        <taxon>Mammalia</taxon>
        <taxon>Eutheria</taxon>
        <taxon>Euarchontoglires</taxon>
        <taxon>Glires</taxon>
        <taxon>Rodentia</taxon>
        <taxon>Sciuromorpha</taxon>
        <taxon>Sciuridae</taxon>
        <taxon>Xerinae</taxon>
        <taxon>Marmotini</taxon>
        <taxon>Marmota</taxon>
    </lineage>
</organism>
<reference evidence="1" key="1">
    <citation type="submission" date="2019-04" db="EMBL/GenBank/DDBJ databases">
        <authorList>
            <person name="Alioto T."/>
            <person name="Alioto T."/>
        </authorList>
    </citation>
    <scope>NUCLEOTIDE SEQUENCE [LARGE SCALE GENOMIC DNA]</scope>
</reference>
<evidence type="ECO:0000313" key="2">
    <source>
        <dbReference type="Proteomes" id="UP000335636"/>
    </source>
</evidence>